<sequence>MERGLGIILIAIGYLLPVPAVIATIGWIVLVVGLVLLVLGQIGRPIGGRKVWY</sequence>
<keyword evidence="1" id="KW-0812">Transmembrane</keyword>
<accession>A0A7X5ZCI1</accession>
<keyword evidence="1" id="KW-0472">Membrane</keyword>
<protein>
    <submittedName>
        <fullName evidence="2">Membrane-bound ClpP family serine protease</fullName>
    </submittedName>
</protein>
<evidence type="ECO:0000313" key="2">
    <source>
        <dbReference type="EMBL" id="NIH95096.1"/>
    </source>
</evidence>
<dbReference type="Proteomes" id="UP000547444">
    <property type="component" value="Unassembled WGS sequence"/>
</dbReference>
<evidence type="ECO:0000313" key="3">
    <source>
        <dbReference type="Proteomes" id="UP000547444"/>
    </source>
</evidence>
<feature type="transmembrane region" description="Helical" evidence="1">
    <location>
        <begin position="6"/>
        <end position="39"/>
    </location>
</feature>
<dbReference type="InterPro" id="IPR046134">
    <property type="entry name" value="DUF6131"/>
</dbReference>
<gene>
    <name evidence="2" type="ORF">FHU31_002052</name>
</gene>
<comment type="caution">
    <text evidence="2">The sequence shown here is derived from an EMBL/GenBank/DDBJ whole genome shotgun (WGS) entry which is preliminary data.</text>
</comment>
<dbReference type="GO" id="GO:0008233">
    <property type="term" value="F:peptidase activity"/>
    <property type="evidence" value="ECO:0007669"/>
    <property type="project" value="UniProtKB-KW"/>
</dbReference>
<evidence type="ECO:0000256" key="1">
    <source>
        <dbReference type="SAM" id="Phobius"/>
    </source>
</evidence>
<dbReference type="GO" id="GO:0006508">
    <property type="term" value="P:proteolysis"/>
    <property type="evidence" value="ECO:0007669"/>
    <property type="project" value="UniProtKB-KW"/>
</dbReference>
<keyword evidence="1" id="KW-1133">Transmembrane helix</keyword>
<name>A0A7X5ZCI1_9MYCO</name>
<keyword evidence="3" id="KW-1185">Reference proteome</keyword>
<dbReference type="AlphaFoldDB" id="A0A7X5ZCI1"/>
<keyword evidence="2" id="KW-0645">Protease</keyword>
<reference evidence="2 3" key="1">
    <citation type="submission" date="2020-03" db="EMBL/GenBank/DDBJ databases">
        <title>Sequencing the genomes of 1000 actinobacteria strains.</title>
        <authorList>
            <person name="Klenk H.-P."/>
        </authorList>
    </citation>
    <scope>NUCLEOTIDE SEQUENCE [LARGE SCALE GENOMIC DNA]</scope>
    <source>
        <strain evidence="2 3">DSM 44556</strain>
    </source>
</reference>
<dbReference type="EMBL" id="JAANOW010000001">
    <property type="protein sequence ID" value="NIH95096.1"/>
    <property type="molecule type" value="Genomic_DNA"/>
</dbReference>
<proteinExistence type="predicted"/>
<dbReference type="RefSeq" id="WP_167157948.1">
    <property type="nucleotide sequence ID" value="NZ_JAANOW010000001.1"/>
</dbReference>
<keyword evidence="2" id="KW-0378">Hydrolase</keyword>
<organism evidence="2 3">
    <name type="scientific">Mycolicibacterium fluoranthenivorans</name>
    <dbReference type="NCBI Taxonomy" id="258505"/>
    <lineage>
        <taxon>Bacteria</taxon>
        <taxon>Bacillati</taxon>
        <taxon>Actinomycetota</taxon>
        <taxon>Actinomycetes</taxon>
        <taxon>Mycobacteriales</taxon>
        <taxon>Mycobacteriaceae</taxon>
        <taxon>Mycolicibacterium</taxon>
    </lineage>
</organism>
<dbReference type="Pfam" id="PF19626">
    <property type="entry name" value="DUF6131"/>
    <property type="match status" value="1"/>
</dbReference>